<dbReference type="AlphaFoldDB" id="A0A7T7CD34"/>
<reference evidence="2 3" key="1">
    <citation type="submission" date="2020-06" db="EMBL/GenBank/DDBJ databases">
        <title>Genomic analysis of Salicibibacter sp. NKC5-3.</title>
        <authorList>
            <person name="Oh Y.J."/>
        </authorList>
    </citation>
    <scope>NUCLEOTIDE SEQUENCE [LARGE SCALE GENOMIC DNA]</scope>
    <source>
        <strain evidence="2 3">NKC5-3</strain>
    </source>
</reference>
<proteinExistence type="predicted"/>
<organism evidence="2 3">
    <name type="scientific">Salicibibacter cibarius</name>
    <dbReference type="NCBI Taxonomy" id="2743000"/>
    <lineage>
        <taxon>Bacteria</taxon>
        <taxon>Bacillati</taxon>
        <taxon>Bacillota</taxon>
        <taxon>Bacilli</taxon>
        <taxon>Bacillales</taxon>
        <taxon>Bacillaceae</taxon>
        <taxon>Salicibibacter</taxon>
    </lineage>
</organism>
<evidence type="ECO:0000313" key="3">
    <source>
        <dbReference type="Proteomes" id="UP000595823"/>
    </source>
</evidence>
<evidence type="ECO:0000313" key="2">
    <source>
        <dbReference type="EMBL" id="QQK77582.1"/>
    </source>
</evidence>
<accession>A0A7T7CD34</accession>
<dbReference type="Proteomes" id="UP000595823">
    <property type="component" value="Chromosome"/>
</dbReference>
<keyword evidence="1" id="KW-0472">Membrane</keyword>
<keyword evidence="1" id="KW-1133">Transmembrane helix</keyword>
<dbReference type="KEGG" id="scia:HUG15_19675"/>
<evidence type="ECO:0000256" key="1">
    <source>
        <dbReference type="SAM" id="Phobius"/>
    </source>
</evidence>
<name>A0A7T7CD34_9BACI</name>
<feature type="transmembrane region" description="Helical" evidence="1">
    <location>
        <begin position="53"/>
        <end position="81"/>
    </location>
</feature>
<feature type="transmembrane region" description="Helical" evidence="1">
    <location>
        <begin position="15"/>
        <end position="41"/>
    </location>
</feature>
<dbReference type="InterPro" id="IPR016410">
    <property type="entry name" value="Phage_imm"/>
</dbReference>
<protein>
    <submittedName>
        <fullName evidence="2">Superinfection immunity protein</fullName>
    </submittedName>
</protein>
<keyword evidence="1" id="KW-0812">Transmembrane</keyword>
<dbReference type="Pfam" id="PF14373">
    <property type="entry name" value="Imm_superinfect"/>
    <property type="match status" value="1"/>
</dbReference>
<dbReference type="EMBL" id="CP054705">
    <property type="protein sequence ID" value="QQK77582.1"/>
    <property type="molecule type" value="Genomic_DNA"/>
</dbReference>
<gene>
    <name evidence="2" type="ORF">HUG15_19675</name>
</gene>
<sequence>MELILPREVDIMDVIFNFLLTVAALVVSVGLYFLPTIIALVRKKRSSGAIMVFNLIVFGFLMTLGLIGSIGWIILIIWSLLPDKEF</sequence>
<keyword evidence="3" id="KW-1185">Reference proteome</keyword>